<evidence type="ECO:0000259" key="1">
    <source>
        <dbReference type="Pfam" id="PF06527"/>
    </source>
</evidence>
<name>A0A2C4QEI6_9BACI</name>
<sequence>MISYFPTPYENELFYSIIARYHYHSGHKTKYETLLSLLGSYEKNFYVDVPSGVNLIAEKLKDMSKNLNTEYFVEKHSILPLFRQFMDPNKYQKVLLKVNGQDRSSNPTRIIPERVDDVKRKQHLYYCKECLENQFETYGEGFWNRFHQISGVLVCTKHKICLTKLSSKNNNMNLNKFIIPNMDDKKSDVEEIQVSEKSFKILLDIAKDIEYLFTEKLTVYPHTYYYNKYMELLKIHGIGYPMMKRRYSLAKKILEVYPKEILDLFNSYFSPEDPFCWVRYVTEEHRIRYLHPVRHILIMRLLCGSVRRFYENNQTYHPFGSGPWFCMNPLADHYLEKCVETLDISPHMKYRRLQGDFTCNCGFKYRLILPEQSPLEVNNFSQRIIERGDLWSKEFQKLLAQKMSVVEISHITNLSCPTVRRISKQIMNGKQNITIRATGRRKQLTNEERTQIYKAQWVKIFRGNPQLKRTQLKRLNPAVFSWIQSHDKVWLEKHLPPKRCRIKNSDKYYKKMDKKLLQAVQEAFANWTLFEKEKGLLQKITRTRLLKNMGLNPNILIKNGDNYPLFQGFINSVIENKNDFQKRRIRNLLDNKCRNQVVTICKIKTLASLYIKLDLEIECYIQEQVKSHNKLVEIKEINL</sequence>
<organism evidence="3 4">
    <name type="scientific">Bacillus wiedmannii</name>
    <dbReference type="NCBI Taxonomy" id="1890302"/>
    <lineage>
        <taxon>Bacteria</taxon>
        <taxon>Bacillati</taxon>
        <taxon>Bacillota</taxon>
        <taxon>Bacilli</taxon>
        <taxon>Bacillales</taxon>
        <taxon>Bacillaceae</taxon>
        <taxon>Bacillus</taxon>
        <taxon>Bacillus cereus group</taxon>
    </lineage>
</organism>
<dbReference type="Proteomes" id="UP000223364">
    <property type="component" value="Unassembled WGS sequence"/>
</dbReference>
<reference evidence="3 4" key="1">
    <citation type="submission" date="2017-09" db="EMBL/GenBank/DDBJ databases">
        <title>Large-scale bioinformatics analysis of Bacillus genomes uncovers conserved roles of natural products in bacterial physiology.</title>
        <authorList>
            <consortium name="Agbiome Team Llc"/>
            <person name="Bleich R.M."/>
            <person name="Grubbs K.J."/>
            <person name="Santa Maria K.C."/>
            <person name="Allen S.E."/>
            <person name="Farag S."/>
            <person name="Shank E.A."/>
            <person name="Bowers A."/>
        </authorList>
    </citation>
    <scope>NUCLEOTIDE SEQUENCE [LARGE SCALE GENOMIC DNA]</scope>
    <source>
        <strain evidence="3 4">AFS044295</strain>
    </source>
</reference>
<evidence type="ECO:0000259" key="2">
    <source>
        <dbReference type="Pfam" id="PF15978"/>
    </source>
</evidence>
<dbReference type="InterPro" id="IPR032750">
    <property type="entry name" value="TnsD_C"/>
</dbReference>
<feature type="domain" description="TniQ" evidence="1">
    <location>
        <begin position="4"/>
        <end position="162"/>
    </location>
</feature>
<dbReference type="InterPro" id="IPR009492">
    <property type="entry name" value="TniQ"/>
</dbReference>
<proteinExistence type="predicted"/>
<dbReference type="Pfam" id="PF15978">
    <property type="entry name" value="TnsD"/>
    <property type="match status" value="1"/>
</dbReference>
<dbReference type="EMBL" id="NUSP01000004">
    <property type="protein sequence ID" value="PHD62940.1"/>
    <property type="molecule type" value="Genomic_DNA"/>
</dbReference>
<accession>A0A2C4QEI6</accession>
<gene>
    <name evidence="3" type="ORF">COF57_04945</name>
</gene>
<dbReference type="AlphaFoldDB" id="A0A2C4QEI6"/>
<evidence type="ECO:0000313" key="4">
    <source>
        <dbReference type="Proteomes" id="UP000223364"/>
    </source>
</evidence>
<evidence type="ECO:0000313" key="3">
    <source>
        <dbReference type="EMBL" id="PHD62940.1"/>
    </source>
</evidence>
<feature type="domain" description="Transposon Tn7 transposition protein TnsD C-terminal" evidence="2">
    <location>
        <begin position="205"/>
        <end position="569"/>
    </location>
</feature>
<dbReference type="Pfam" id="PF06527">
    <property type="entry name" value="TniQ"/>
    <property type="match status" value="1"/>
</dbReference>
<dbReference type="RefSeq" id="WP_098815027.1">
    <property type="nucleotide sequence ID" value="NZ_NUSP01000004.1"/>
</dbReference>
<comment type="caution">
    <text evidence="3">The sequence shown here is derived from an EMBL/GenBank/DDBJ whole genome shotgun (WGS) entry which is preliminary data.</text>
</comment>
<protein>
    <submittedName>
        <fullName evidence="3">Transposase</fullName>
    </submittedName>
</protein>